<organism evidence="1 2">
    <name type="scientific">Paracoccus spongiarum</name>
    <dbReference type="NCBI Taxonomy" id="3064387"/>
    <lineage>
        <taxon>Bacteria</taxon>
        <taxon>Pseudomonadati</taxon>
        <taxon>Pseudomonadota</taxon>
        <taxon>Alphaproteobacteria</taxon>
        <taxon>Rhodobacterales</taxon>
        <taxon>Paracoccaceae</taxon>
        <taxon>Paracoccus</taxon>
    </lineage>
</organism>
<sequence>MLIAAAGATAPAPLLAEDWSGQVTLYGWGAGVSGDFTPFAGAPTLSFDKSLSDVLDDLDGAFFATALARRGDLVVFGDLTYSKSSRAGIVPPGIPASGEVRLRSATLAAGRRMDAGAGTTLDILAGLRAWKVEGEVVSPVLSVAPGASFVDPIIALRVNTQLSDRWSLLSYADIGGLGVGSELTWQAAVTANFQASDRLYLSIGWRHLYVDYDEDGSLFEGAMTGPVIGATLRF</sequence>
<name>A0ABT9JC73_9RHOB</name>
<keyword evidence="2" id="KW-1185">Reference proteome</keyword>
<evidence type="ECO:0000313" key="1">
    <source>
        <dbReference type="EMBL" id="MDP5307402.1"/>
    </source>
</evidence>
<evidence type="ECO:0008006" key="3">
    <source>
        <dbReference type="Google" id="ProtNLM"/>
    </source>
</evidence>
<evidence type="ECO:0000313" key="2">
    <source>
        <dbReference type="Proteomes" id="UP001224997"/>
    </source>
</evidence>
<proteinExistence type="predicted"/>
<gene>
    <name evidence="1" type="ORF">Q5Y72_09890</name>
</gene>
<comment type="caution">
    <text evidence="1">The sequence shown here is derived from an EMBL/GenBank/DDBJ whole genome shotgun (WGS) entry which is preliminary data.</text>
</comment>
<reference evidence="1 2" key="1">
    <citation type="submission" date="2023-08" db="EMBL/GenBank/DDBJ databases">
        <authorList>
            <person name="Park J.-S."/>
        </authorList>
    </citation>
    <scope>NUCLEOTIDE SEQUENCE [LARGE SCALE GENOMIC DNA]</scope>
    <source>
        <strain evidence="1 2">2205BS29-5</strain>
    </source>
</reference>
<dbReference type="EMBL" id="JAVAMQ010000007">
    <property type="protein sequence ID" value="MDP5307402.1"/>
    <property type="molecule type" value="Genomic_DNA"/>
</dbReference>
<accession>A0ABT9JC73</accession>
<protein>
    <recommendedName>
        <fullName evidence="3">Outer membrane protein beta-barrel domain-containing protein</fullName>
    </recommendedName>
</protein>
<dbReference type="RefSeq" id="WP_305963246.1">
    <property type="nucleotide sequence ID" value="NZ_JAVAMQ010000007.1"/>
</dbReference>
<dbReference type="Proteomes" id="UP001224997">
    <property type="component" value="Unassembled WGS sequence"/>
</dbReference>